<dbReference type="PANTHER" id="PTHR43334">
    <property type="entry name" value="ACETATE--COA LIGASE [ADP-FORMING]"/>
    <property type="match status" value="1"/>
</dbReference>
<name>A0A448UD95_9NEIS</name>
<dbReference type="InterPro" id="IPR016102">
    <property type="entry name" value="Succinyl-CoA_synth-like"/>
</dbReference>
<gene>
    <name evidence="5" type="ORF">NCTC12227_01642</name>
</gene>
<evidence type="ECO:0000313" key="6">
    <source>
        <dbReference type="Proteomes" id="UP000268229"/>
    </source>
</evidence>
<dbReference type="GO" id="GO:0016874">
    <property type="term" value="F:ligase activity"/>
    <property type="evidence" value="ECO:0007669"/>
    <property type="project" value="UniProtKB-KW"/>
</dbReference>
<dbReference type="Proteomes" id="UP000268229">
    <property type="component" value="Chromosome"/>
</dbReference>
<evidence type="ECO:0000259" key="4">
    <source>
        <dbReference type="PROSITE" id="PS51186"/>
    </source>
</evidence>
<reference evidence="5 6" key="1">
    <citation type="submission" date="2018-12" db="EMBL/GenBank/DDBJ databases">
        <authorList>
            <consortium name="Pathogen Informatics"/>
        </authorList>
    </citation>
    <scope>NUCLEOTIDE SEQUENCE [LARGE SCALE GENOMIC DNA]</scope>
    <source>
        <strain evidence="5 6">NCTC12227</strain>
    </source>
</reference>
<dbReference type="GO" id="GO:0016747">
    <property type="term" value="F:acyltransferase activity, transferring groups other than amino-acyl groups"/>
    <property type="evidence" value="ECO:0007669"/>
    <property type="project" value="InterPro"/>
</dbReference>
<evidence type="ECO:0000313" key="5">
    <source>
        <dbReference type="EMBL" id="VEJ21876.1"/>
    </source>
</evidence>
<dbReference type="PROSITE" id="PS51186">
    <property type="entry name" value="GNAT"/>
    <property type="match status" value="1"/>
</dbReference>
<sequence length="752" mass="82533">MPNQPPASLFTPARLIVVGASERPHSLGERVLTALLSTPFCGQITPVNLRHKTVGGLKAYANIGRVPETADAAIILTPPPSYEALFKACHKQQIPYAVLVQDWDNLCAESWAEAQTAIEKARKLDLRIAVCHPAAIQMPAAGLNTGIYPAAPAGNVAVISGHASFGAELTGQLQQAGLGISRHICINFALSPIKSADILHDFAVSPDTHFIVAEYNPNENLRRLFSTLRQTARRKPVILHVSRHADAEEQAILHYLSQHCGCLLTFTREELTAALHALGSRNHTARKLHVIANEPCGWLQTQAASLGLSLQLPPDNDRPSENSYGYIGSNPSTMHYRALAESCLQHNQTEALLAIVSRTADGSEAEITRILSNLQARSEKPVLISSPFSDGLLQFKQATQALQAFQFQSVYNELKRLKIQTAKPYPAYLKTPTVGDIQEALGDLSQLAKALYLPEYKTREAGAQIEFIFRRHHRYGGVLYAFTAGRTLAVLPPFTTIDAERLIQQTDSKRHQKTIHQLLHSLNTVADNMPRIDTIAVSIVNGSPGTDITLTTENSTAENVLAPYPIQSAHNFTLKNGQTLHIRPLIPEDAESKQQFVQNMNETDRHSRYMMYIKALSPAMLSQACNLDYCCEGAFTAESEDGTLLGVSRFSGTDSPGQCEFGIGIATAAQGQGLAVHLMQQIIGLAKQQGYRQMTAEILKTNRSMLKLAEKLGFETRPSPHDKELVEACLNLFPPANNIKRNFRQQILAKKP</sequence>
<dbReference type="AlphaFoldDB" id="A0A448UD95"/>
<keyword evidence="2" id="KW-0547">Nucleotide-binding</keyword>
<dbReference type="STRING" id="326522.BWD08_10215"/>
<protein>
    <submittedName>
        <fullName evidence="5">Acetyltransferase</fullName>
    </submittedName>
</protein>
<dbReference type="SUPFAM" id="SSF51735">
    <property type="entry name" value="NAD(P)-binding Rossmann-fold domains"/>
    <property type="match status" value="1"/>
</dbReference>
<evidence type="ECO:0000256" key="2">
    <source>
        <dbReference type="ARBA" id="ARBA00022741"/>
    </source>
</evidence>
<dbReference type="Gene3D" id="3.40.50.261">
    <property type="entry name" value="Succinyl-CoA synthetase domains"/>
    <property type="match status" value="1"/>
</dbReference>
<dbReference type="Pfam" id="PF13607">
    <property type="entry name" value="Succ_CoA_lig"/>
    <property type="match status" value="1"/>
</dbReference>
<dbReference type="Pfam" id="PF13380">
    <property type="entry name" value="CoA_binding_2"/>
    <property type="match status" value="1"/>
</dbReference>
<proteinExistence type="predicted"/>
<dbReference type="InterPro" id="IPR051538">
    <property type="entry name" value="Acyl-CoA_Synth/Transferase"/>
</dbReference>
<dbReference type="KEGG" id="nani:NCTC12227_01642"/>
<dbReference type="PANTHER" id="PTHR43334:SF1">
    <property type="entry name" value="3-HYDROXYPROPIONATE--COA LIGASE [ADP-FORMING]"/>
    <property type="match status" value="1"/>
</dbReference>
<keyword evidence="5" id="KW-0808">Transferase</keyword>
<dbReference type="InterPro" id="IPR032875">
    <property type="entry name" value="Succ_CoA_lig_flav_dom"/>
</dbReference>
<feature type="domain" description="N-acetyltransferase" evidence="4">
    <location>
        <begin position="580"/>
        <end position="736"/>
    </location>
</feature>
<dbReference type="InterPro" id="IPR016181">
    <property type="entry name" value="Acyl_CoA_acyltransferase"/>
</dbReference>
<dbReference type="InterPro" id="IPR036291">
    <property type="entry name" value="NAD(P)-bd_dom_sf"/>
</dbReference>
<dbReference type="Gene3D" id="3.40.50.720">
    <property type="entry name" value="NAD(P)-binding Rossmann-like Domain"/>
    <property type="match status" value="1"/>
</dbReference>
<dbReference type="InterPro" id="IPR000182">
    <property type="entry name" value="GNAT_dom"/>
</dbReference>
<organism evidence="5 6">
    <name type="scientific">Neisseria animaloris</name>
    <dbReference type="NCBI Taxonomy" id="326522"/>
    <lineage>
        <taxon>Bacteria</taxon>
        <taxon>Pseudomonadati</taxon>
        <taxon>Pseudomonadota</taxon>
        <taxon>Betaproteobacteria</taxon>
        <taxon>Neisseriales</taxon>
        <taxon>Neisseriaceae</taxon>
        <taxon>Neisseria</taxon>
    </lineage>
</organism>
<dbReference type="Pfam" id="PF13302">
    <property type="entry name" value="Acetyltransf_3"/>
    <property type="match status" value="1"/>
</dbReference>
<dbReference type="CDD" id="cd04301">
    <property type="entry name" value="NAT_SF"/>
    <property type="match status" value="1"/>
</dbReference>
<keyword evidence="1" id="KW-0436">Ligase</keyword>
<dbReference type="EMBL" id="LR134516">
    <property type="protein sequence ID" value="VEJ21876.1"/>
    <property type="molecule type" value="Genomic_DNA"/>
</dbReference>
<dbReference type="SMART" id="SM00881">
    <property type="entry name" value="CoA_binding"/>
    <property type="match status" value="1"/>
</dbReference>
<evidence type="ECO:0000256" key="1">
    <source>
        <dbReference type="ARBA" id="ARBA00022598"/>
    </source>
</evidence>
<dbReference type="SUPFAM" id="SSF52210">
    <property type="entry name" value="Succinyl-CoA synthetase domains"/>
    <property type="match status" value="1"/>
</dbReference>
<evidence type="ECO:0000256" key="3">
    <source>
        <dbReference type="ARBA" id="ARBA00022840"/>
    </source>
</evidence>
<keyword evidence="6" id="KW-1185">Reference proteome</keyword>
<dbReference type="InterPro" id="IPR003781">
    <property type="entry name" value="CoA-bd"/>
</dbReference>
<dbReference type="OrthoDB" id="9807426at2"/>
<dbReference type="SUPFAM" id="SSF55729">
    <property type="entry name" value="Acyl-CoA N-acyltransferases (Nat)"/>
    <property type="match status" value="1"/>
</dbReference>
<keyword evidence="3" id="KW-0067">ATP-binding</keyword>
<accession>A0A448UD95</accession>
<dbReference type="RefSeq" id="WP_126304946.1">
    <property type="nucleotide sequence ID" value="NZ_LR134516.1"/>
</dbReference>
<dbReference type="Gene3D" id="3.40.630.30">
    <property type="match status" value="1"/>
</dbReference>
<dbReference type="GO" id="GO:0005524">
    <property type="term" value="F:ATP binding"/>
    <property type="evidence" value="ECO:0007669"/>
    <property type="project" value="UniProtKB-KW"/>
</dbReference>